<evidence type="ECO:0000313" key="9">
    <source>
        <dbReference type="Proteomes" id="UP000198122"/>
    </source>
</evidence>
<dbReference type="GO" id="GO:0030527">
    <property type="term" value="F:structural constituent of chromatin"/>
    <property type="evidence" value="ECO:0007669"/>
    <property type="project" value="InterPro"/>
</dbReference>
<evidence type="ECO:0000256" key="4">
    <source>
        <dbReference type="PROSITE-ProRule" id="PRU00510"/>
    </source>
</evidence>
<keyword evidence="9" id="KW-1185">Reference proteome</keyword>
<dbReference type="PROSITE" id="PS51128">
    <property type="entry name" value="ZF_DKSA_2"/>
    <property type="match status" value="1"/>
</dbReference>
<feature type="region of interest" description="Disordered" evidence="6">
    <location>
        <begin position="1"/>
        <end position="117"/>
    </location>
</feature>
<dbReference type="InterPro" id="IPR037187">
    <property type="entry name" value="DnaK_N"/>
</dbReference>
<feature type="domain" description="Zinc finger DksA/TraR C4-type" evidence="7">
    <location>
        <begin position="209"/>
        <end position="244"/>
    </location>
</feature>
<feature type="compositionally biased region" description="Low complexity" evidence="6">
    <location>
        <begin position="1"/>
        <end position="27"/>
    </location>
</feature>
<dbReference type="PANTHER" id="PTHR33823">
    <property type="entry name" value="RNA POLYMERASE-BINDING TRANSCRIPTION FACTOR DKSA-RELATED"/>
    <property type="match status" value="1"/>
</dbReference>
<dbReference type="InterPro" id="IPR020458">
    <property type="entry name" value="Znf_DskA_TraR_CS"/>
</dbReference>
<dbReference type="GO" id="GO:0008270">
    <property type="term" value="F:zinc ion binding"/>
    <property type="evidence" value="ECO:0007669"/>
    <property type="project" value="UniProtKB-KW"/>
</dbReference>
<dbReference type="GO" id="GO:0000786">
    <property type="term" value="C:nucleosome"/>
    <property type="evidence" value="ECO:0007669"/>
    <property type="project" value="InterPro"/>
</dbReference>
<keyword evidence="1" id="KW-0479">Metal-binding</keyword>
<evidence type="ECO:0000256" key="5">
    <source>
        <dbReference type="SAM" id="Coils"/>
    </source>
</evidence>
<organism evidence="8 9">
    <name type="scientific">Kytococcus aerolatus</name>
    <dbReference type="NCBI Taxonomy" id="592308"/>
    <lineage>
        <taxon>Bacteria</taxon>
        <taxon>Bacillati</taxon>
        <taxon>Actinomycetota</taxon>
        <taxon>Actinomycetes</taxon>
        <taxon>Micrococcales</taxon>
        <taxon>Kytococcaceae</taxon>
        <taxon>Kytococcus</taxon>
    </lineage>
</organism>
<keyword evidence="3" id="KW-0862">Zinc</keyword>
<dbReference type="EMBL" id="FYEZ01000001">
    <property type="protein sequence ID" value="SNC60885.1"/>
    <property type="molecule type" value="Genomic_DNA"/>
</dbReference>
<dbReference type="GO" id="GO:0006334">
    <property type="term" value="P:nucleosome assembly"/>
    <property type="evidence" value="ECO:0007669"/>
    <property type="project" value="InterPro"/>
</dbReference>
<dbReference type="PRINTS" id="PR00624">
    <property type="entry name" value="HISTONEH5"/>
</dbReference>
<gene>
    <name evidence="8" type="ORF">SAMN05445756_0370</name>
</gene>
<dbReference type="PROSITE" id="PS01102">
    <property type="entry name" value="ZF_DKSA_1"/>
    <property type="match status" value="1"/>
</dbReference>
<reference evidence="8 9" key="1">
    <citation type="submission" date="2017-06" db="EMBL/GenBank/DDBJ databases">
        <authorList>
            <person name="Kim H.J."/>
            <person name="Triplett B.A."/>
        </authorList>
    </citation>
    <scope>NUCLEOTIDE SEQUENCE [LARGE SCALE GENOMIC DNA]</scope>
    <source>
        <strain evidence="8 9">DSM 22179</strain>
    </source>
</reference>
<feature type="compositionally biased region" description="Basic and acidic residues" evidence="6">
    <location>
        <begin position="66"/>
        <end position="77"/>
    </location>
</feature>
<dbReference type="Pfam" id="PF01258">
    <property type="entry name" value="zf-dskA_traR"/>
    <property type="match status" value="1"/>
</dbReference>
<feature type="zinc finger region" description="dksA C4-type" evidence="4">
    <location>
        <begin position="214"/>
        <end position="238"/>
    </location>
</feature>
<dbReference type="GO" id="GO:0003677">
    <property type="term" value="F:DNA binding"/>
    <property type="evidence" value="ECO:0007669"/>
    <property type="project" value="InterPro"/>
</dbReference>
<evidence type="ECO:0000256" key="6">
    <source>
        <dbReference type="SAM" id="MobiDB-lite"/>
    </source>
</evidence>
<accession>A0A212T4D5</accession>
<keyword evidence="2" id="KW-0863">Zinc-finger</keyword>
<feature type="coiled-coil region" evidence="5">
    <location>
        <begin position="130"/>
        <end position="164"/>
    </location>
</feature>
<sequence>MATTTAKKPTTKKTSPAKAASSKTSSAKAEKGEKAGKAPKKGSEKETKAPKKASKKTAAEATAKTGSKDSAKKDSAKKTTKSAAKSSKGAAKSSKTAAKKPATVAERLTGQKSAKAKSLVVGRAEEPWSKSELAEVRVELEAELARLTRDLELAESDLLTLVSENIDSTGDEADAGSFSSERQHEMSVAQNSRDLLLQTTHALTRIVDGTYGQCESCHEAIGKMRLQAFPRATLCVPCKQHQERR</sequence>
<protein>
    <submittedName>
        <fullName evidence="8">Transcriptional regulator, TraR/DksA family</fullName>
    </submittedName>
</protein>
<dbReference type="AlphaFoldDB" id="A0A212T4D5"/>
<evidence type="ECO:0000256" key="2">
    <source>
        <dbReference type="ARBA" id="ARBA00022771"/>
    </source>
</evidence>
<evidence type="ECO:0000259" key="7">
    <source>
        <dbReference type="Pfam" id="PF01258"/>
    </source>
</evidence>
<proteinExistence type="predicted"/>
<evidence type="ECO:0000256" key="3">
    <source>
        <dbReference type="ARBA" id="ARBA00022833"/>
    </source>
</evidence>
<feature type="compositionally biased region" description="Low complexity" evidence="6">
    <location>
        <begin position="81"/>
        <end position="100"/>
    </location>
</feature>
<dbReference type="PANTHER" id="PTHR33823:SF2">
    <property type="entry name" value="RNA POLYMERASE-BINDING TRANSCRIPTION FACTOR DKSA"/>
    <property type="match status" value="1"/>
</dbReference>
<evidence type="ECO:0000313" key="8">
    <source>
        <dbReference type="EMBL" id="SNC60885.1"/>
    </source>
</evidence>
<dbReference type="Proteomes" id="UP000198122">
    <property type="component" value="Unassembled WGS sequence"/>
</dbReference>
<dbReference type="SUPFAM" id="SSF109635">
    <property type="entry name" value="DnaK suppressor protein DksA, alpha-hairpin domain"/>
    <property type="match status" value="1"/>
</dbReference>
<feature type="compositionally biased region" description="Basic and acidic residues" evidence="6">
    <location>
        <begin position="28"/>
        <end position="49"/>
    </location>
</feature>
<evidence type="ECO:0000256" key="1">
    <source>
        <dbReference type="ARBA" id="ARBA00022723"/>
    </source>
</evidence>
<dbReference type="RefSeq" id="WP_200815025.1">
    <property type="nucleotide sequence ID" value="NZ_FYEZ01000001.1"/>
</dbReference>
<dbReference type="InterPro" id="IPR000962">
    <property type="entry name" value="Znf_DskA_TraR"/>
</dbReference>
<dbReference type="Gene3D" id="1.20.120.910">
    <property type="entry name" value="DksA, coiled-coil domain"/>
    <property type="match status" value="1"/>
</dbReference>
<dbReference type="SUPFAM" id="SSF57716">
    <property type="entry name" value="Glucocorticoid receptor-like (DNA-binding domain)"/>
    <property type="match status" value="1"/>
</dbReference>
<name>A0A212T4D5_9MICO</name>
<dbReference type="InterPro" id="IPR005819">
    <property type="entry name" value="H1/H5"/>
</dbReference>
<keyword evidence="5" id="KW-0175">Coiled coil</keyword>